<dbReference type="Proteomes" id="UP001596138">
    <property type="component" value="Unassembled WGS sequence"/>
</dbReference>
<comment type="caution">
    <text evidence="1">The sequence shown here is derived from an EMBL/GenBank/DDBJ whole genome shotgun (WGS) entry which is preliminary data.</text>
</comment>
<sequence>MSIFEGDDETEVDLGRVSELASAVPHDLRLDPLRGAIGALLDEAGTRVGTIVADVEVWWRKEGLLRRRDVDPRESVIVEVSFDPVALDDDGYPTVLPWVEASFEADDVEVADLLSGRLAYPDRDLAITWFGAGDAARERLAWHTRFDDPA</sequence>
<dbReference type="EMBL" id="JBHSTI010000022">
    <property type="protein sequence ID" value="MFC6239386.1"/>
    <property type="molecule type" value="Genomic_DNA"/>
</dbReference>
<dbReference type="RefSeq" id="WP_386768638.1">
    <property type="nucleotide sequence ID" value="NZ_JBHSTI010000022.1"/>
</dbReference>
<evidence type="ECO:0000313" key="1">
    <source>
        <dbReference type="EMBL" id="MFC6239386.1"/>
    </source>
</evidence>
<gene>
    <name evidence="1" type="ORF">ACFQGU_16040</name>
</gene>
<name>A0ABW1T4G9_9ACTN</name>
<proteinExistence type="predicted"/>
<accession>A0ABW1T4G9</accession>
<evidence type="ECO:0000313" key="2">
    <source>
        <dbReference type="Proteomes" id="UP001596138"/>
    </source>
</evidence>
<keyword evidence="2" id="KW-1185">Reference proteome</keyword>
<protein>
    <submittedName>
        <fullName evidence="1">Uncharacterized protein</fullName>
    </submittedName>
</protein>
<organism evidence="1 2">
    <name type="scientific">Longivirga aurantiaca</name>
    <dbReference type="NCBI Taxonomy" id="1837743"/>
    <lineage>
        <taxon>Bacteria</taxon>
        <taxon>Bacillati</taxon>
        <taxon>Actinomycetota</taxon>
        <taxon>Actinomycetes</taxon>
        <taxon>Sporichthyales</taxon>
        <taxon>Sporichthyaceae</taxon>
        <taxon>Longivirga</taxon>
    </lineage>
</organism>
<reference evidence="2" key="1">
    <citation type="journal article" date="2019" name="Int. J. Syst. Evol. Microbiol.">
        <title>The Global Catalogue of Microorganisms (GCM) 10K type strain sequencing project: providing services to taxonomists for standard genome sequencing and annotation.</title>
        <authorList>
            <consortium name="The Broad Institute Genomics Platform"/>
            <consortium name="The Broad Institute Genome Sequencing Center for Infectious Disease"/>
            <person name="Wu L."/>
            <person name="Ma J."/>
        </authorList>
    </citation>
    <scope>NUCLEOTIDE SEQUENCE [LARGE SCALE GENOMIC DNA]</scope>
    <source>
        <strain evidence="2">CGMCC 4.7317</strain>
    </source>
</reference>